<dbReference type="InterPro" id="IPR029154">
    <property type="entry name" value="HIBADH-like_NADP-bd"/>
</dbReference>
<dbReference type="InterPro" id="IPR006115">
    <property type="entry name" value="6PGDH_NADP-bd"/>
</dbReference>
<dbReference type="InterPro" id="IPR013328">
    <property type="entry name" value="6PGD_dom2"/>
</dbReference>
<evidence type="ECO:0000313" key="7">
    <source>
        <dbReference type="Proteomes" id="UP000199421"/>
    </source>
</evidence>
<evidence type="ECO:0000256" key="2">
    <source>
        <dbReference type="ARBA" id="ARBA00023027"/>
    </source>
</evidence>
<dbReference type="RefSeq" id="WP_093326374.1">
    <property type="nucleotide sequence ID" value="NZ_FOAF01000003.1"/>
</dbReference>
<dbReference type="SUPFAM" id="SSF51735">
    <property type="entry name" value="NAD(P)-binding Rossmann-fold domains"/>
    <property type="match status" value="1"/>
</dbReference>
<keyword evidence="7" id="KW-1185">Reference proteome</keyword>
<name>A0A1H7SKZ6_OLID1</name>
<sequence length="291" mass="31003">MPEKTGWIGLGNMGIPMAKNLLKGGYTVNVYNRTASKADKLIEEGAIFSENIPLLCDESDIIFTMLSDDQAVKGIYLGEGGLLNCKASGKLFINMSTVSPKTSDELSEMSKAVGARFLEAPVSGSVKPAEEGTLIILAAGEEEDFRRAQPLFEQLGKTALFLGGAGAGANAKLAINYFLALTLQGLAETVLFAKKNDIKPADMLRIINEGACGSAITRLKTPSILSGDFSAAFALKHMAKDIRLAREQGIDYPLSAPLADAYKQALEKGLGEEDVMAIIKYLENTDGTTAQ</sequence>
<dbReference type="Proteomes" id="UP000199421">
    <property type="component" value="Unassembled WGS sequence"/>
</dbReference>
<dbReference type="InterPro" id="IPR015815">
    <property type="entry name" value="HIBADH-related"/>
</dbReference>
<dbReference type="PIRSF" id="PIRSF000103">
    <property type="entry name" value="HIBADH"/>
    <property type="match status" value="1"/>
</dbReference>
<dbReference type="InterPro" id="IPR008927">
    <property type="entry name" value="6-PGluconate_DH-like_C_sf"/>
</dbReference>
<dbReference type="OrthoDB" id="9786703at2"/>
<keyword evidence="2" id="KW-0520">NAD</keyword>
<dbReference type="Pfam" id="PF14833">
    <property type="entry name" value="NAD_binding_11"/>
    <property type="match status" value="1"/>
</dbReference>
<feature type="domain" description="6-phosphogluconate dehydrogenase NADP-binding" evidence="4">
    <location>
        <begin position="5"/>
        <end position="161"/>
    </location>
</feature>
<dbReference type="InterPro" id="IPR051265">
    <property type="entry name" value="HIBADH-related_NP60_sf"/>
</dbReference>
<evidence type="ECO:0000313" key="6">
    <source>
        <dbReference type="EMBL" id="SEL72107.1"/>
    </source>
</evidence>
<dbReference type="Pfam" id="PF03446">
    <property type="entry name" value="NAD_binding_2"/>
    <property type="match status" value="1"/>
</dbReference>
<accession>A0A1H7SKZ6</accession>
<dbReference type="AlphaFoldDB" id="A0A1H7SKZ6"/>
<evidence type="ECO:0000256" key="3">
    <source>
        <dbReference type="PIRSR" id="PIRSR000103-1"/>
    </source>
</evidence>
<dbReference type="SUPFAM" id="SSF48179">
    <property type="entry name" value="6-phosphogluconate dehydrogenase C-terminal domain-like"/>
    <property type="match status" value="1"/>
</dbReference>
<feature type="domain" description="3-hydroxyisobutyrate dehydrogenase-like NAD-binding" evidence="5">
    <location>
        <begin position="166"/>
        <end position="282"/>
    </location>
</feature>
<dbReference type="EMBL" id="FOAF01000003">
    <property type="protein sequence ID" value="SEL72107.1"/>
    <property type="molecule type" value="Genomic_DNA"/>
</dbReference>
<proteinExistence type="predicted"/>
<dbReference type="PANTHER" id="PTHR43580:SF2">
    <property type="entry name" value="CYTOKINE-LIKE NUCLEAR FACTOR N-PAC"/>
    <property type="match status" value="1"/>
</dbReference>
<evidence type="ECO:0000259" key="4">
    <source>
        <dbReference type="Pfam" id="PF03446"/>
    </source>
</evidence>
<dbReference type="InterPro" id="IPR036291">
    <property type="entry name" value="NAD(P)-bd_dom_sf"/>
</dbReference>
<dbReference type="GO" id="GO:0051287">
    <property type="term" value="F:NAD binding"/>
    <property type="evidence" value="ECO:0007669"/>
    <property type="project" value="InterPro"/>
</dbReference>
<dbReference type="STRING" id="407022.SAMN05661044_03237"/>
<evidence type="ECO:0000256" key="1">
    <source>
        <dbReference type="ARBA" id="ARBA00023002"/>
    </source>
</evidence>
<keyword evidence="1" id="KW-0560">Oxidoreductase</keyword>
<organism evidence="6 7">
    <name type="scientific">Olivibacter domesticus</name>
    <name type="common">Pseudosphingobacterium domesticum</name>
    <dbReference type="NCBI Taxonomy" id="407022"/>
    <lineage>
        <taxon>Bacteria</taxon>
        <taxon>Pseudomonadati</taxon>
        <taxon>Bacteroidota</taxon>
        <taxon>Sphingobacteriia</taxon>
        <taxon>Sphingobacteriales</taxon>
        <taxon>Sphingobacteriaceae</taxon>
        <taxon>Olivibacter</taxon>
    </lineage>
</organism>
<feature type="active site" evidence="3">
    <location>
        <position position="172"/>
    </location>
</feature>
<dbReference type="Gene3D" id="1.10.1040.10">
    <property type="entry name" value="N-(1-d-carboxylethyl)-l-norvaline Dehydrogenase, domain 2"/>
    <property type="match status" value="1"/>
</dbReference>
<reference evidence="7" key="1">
    <citation type="submission" date="2016-10" db="EMBL/GenBank/DDBJ databases">
        <authorList>
            <person name="Varghese N."/>
            <person name="Submissions S."/>
        </authorList>
    </citation>
    <scope>NUCLEOTIDE SEQUENCE [LARGE SCALE GENOMIC DNA]</scope>
    <source>
        <strain evidence="7">DSM 18733</strain>
    </source>
</reference>
<dbReference type="GO" id="GO:0050661">
    <property type="term" value="F:NADP binding"/>
    <property type="evidence" value="ECO:0007669"/>
    <property type="project" value="InterPro"/>
</dbReference>
<gene>
    <name evidence="6" type="ORF">SAMN05661044_03237</name>
</gene>
<protein>
    <submittedName>
        <fullName evidence="6">3-hydroxyisobutyrate dehydrogenase</fullName>
    </submittedName>
</protein>
<dbReference type="GO" id="GO:0016491">
    <property type="term" value="F:oxidoreductase activity"/>
    <property type="evidence" value="ECO:0007669"/>
    <property type="project" value="UniProtKB-KW"/>
</dbReference>
<dbReference type="PANTHER" id="PTHR43580">
    <property type="entry name" value="OXIDOREDUCTASE GLYR1-RELATED"/>
    <property type="match status" value="1"/>
</dbReference>
<dbReference type="Gene3D" id="3.40.50.720">
    <property type="entry name" value="NAD(P)-binding Rossmann-like Domain"/>
    <property type="match status" value="1"/>
</dbReference>
<evidence type="ECO:0000259" key="5">
    <source>
        <dbReference type="Pfam" id="PF14833"/>
    </source>
</evidence>